<organism evidence="1">
    <name type="scientific">Myoviridae sp. ctiX384</name>
    <dbReference type="NCBI Taxonomy" id="2827702"/>
    <lineage>
        <taxon>Viruses</taxon>
        <taxon>Duplodnaviria</taxon>
        <taxon>Heunggongvirae</taxon>
        <taxon>Uroviricota</taxon>
        <taxon>Caudoviricetes</taxon>
    </lineage>
</organism>
<reference evidence="1" key="1">
    <citation type="journal article" date="2021" name="Proc. Natl. Acad. Sci. U.S.A.">
        <title>A Catalog of Tens of Thousands of Viruses from Human Metagenomes Reveals Hidden Associations with Chronic Diseases.</title>
        <authorList>
            <person name="Tisza M.J."/>
            <person name="Buck C.B."/>
        </authorList>
    </citation>
    <scope>NUCLEOTIDE SEQUENCE</scope>
    <source>
        <strain evidence="1">CtiX384</strain>
    </source>
</reference>
<evidence type="ECO:0000313" key="1">
    <source>
        <dbReference type="EMBL" id="DAF60552.1"/>
    </source>
</evidence>
<accession>A0A8S5TBP7</accession>
<sequence>MEKNKKSRRDQLIEAYKLTKEEIAYLDLCHTDTWFTHKEPQMYIMTARRALTKYHCSECGCEISENEQEDYGMCSRCRESFGD</sequence>
<dbReference type="EMBL" id="BK032790">
    <property type="protein sequence ID" value="DAF60552.1"/>
    <property type="molecule type" value="Genomic_DNA"/>
</dbReference>
<protein>
    <submittedName>
        <fullName evidence="1">Trm112p-like protein</fullName>
    </submittedName>
</protein>
<proteinExistence type="predicted"/>
<name>A0A8S5TBP7_9CAUD</name>